<name>A0A151RFE4_CAJCA</name>
<dbReference type="Proteomes" id="UP000075243">
    <property type="component" value="Unassembled WGS sequence"/>
</dbReference>
<dbReference type="PANTHER" id="PTHR35046">
    <property type="entry name" value="ZINC KNUCKLE (CCHC-TYPE) FAMILY PROTEIN"/>
    <property type="match status" value="1"/>
</dbReference>
<protein>
    <submittedName>
        <fullName evidence="2">Retrotransposable element Tf2</fullName>
    </submittedName>
</protein>
<gene>
    <name evidence="2" type="ORF">KK1_037513</name>
</gene>
<dbReference type="GO" id="GO:0015074">
    <property type="term" value="P:DNA integration"/>
    <property type="evidence" value="ECO:0007669"/>
    <property type="project" value="InterPro"/>
</dbReference>
<dbReference type="STRING" id="3821.A0A151RFE4"/>
<proteinExistence type="predicted"/>
<sequence>MDFIGGLPRSQGKDTIMVVVDKLIKFAHFIGLGHPFTAKEVAELFLKEVVRLHVFPSSIVSDRDQIFMSQFWKELF</sequence>
<dbReference type="EMBL" id="KQ483793">
    <property type="protein sequence ID" value="KYP41115.1"/>
    <property type="molecule type" value="Genomic_DNA"/>
</dbReference>
<dbReference type="GO" id="GO:0003676">
    <property type="term" value="F:nucleic acid binding"/>
    <property type="evidence" value="ECO:0007669"/>
    <property type="project" value="InterPro"/>
</dbReference>
<reference evidence="2" key="1">
    <citation type="journal article" date="2012" name="Nat. Biotechnol.">
        <title>Draft genome sequence of pigeonpea (Cajanus cajan), an orphan legume crop of resource-poor farmers.</title>
        <authorList>
            <person name="Varshney R.K."/>
            <person name="Chen W."/>
            <person name="Li Y."/>
            <person name="Bharti A.K."/>
            <person name="Saxena R.K."/>
            <person name="Schlueter J.A."/>
            <person name="Donoghue M.T."/>
            <person name="Azam S."/>
            <person name="Fan G."/>
            <person name="Whaley A.M."/>
            <person name="Farmer A.D."/>
            <person name="Sheridan J."/>
            <person name="Iwata A."/>
            <person name="Tuteja R."/>
            <person name="Penmetsa R.V."/>
            <person name="Wu W."/>
            <person name="Upadhyaya H.D."/>
            <person name="Yang S.P."/>
            <person name="Shah T."/>
            <person name="Saxena K.B."/>
            <person name="Michael T."/>
            <person name="McCombie W.R."/>
            <person name="Yang B."/>
            <person name="Zhang G."/>
            <person name="Yang H."/>
            <person name="Wang J."/>
            <person name="Spillane C."/>
            <person name="Cook D.R."/>
            <person name="May G.D."/>
            <person name="Xu X."/>
            <person name="Jackson S.A."/>
        </authorList>
    </citation>
    <scope>NUCLEOTIDE SEQUENCE [LARGE SCALE GENOMIC DNA]</scope>
</reference>
<evidence type="ECO:0000259" key="1">
    <source>
        <dbReference type="PROSITE" id="PS50994"/>
    </source>
</evidence>
<dbReference type="Gramene" id="C.cajan_37058.t">
    <property type="protein sequence ID" value="C.cajan_37058.t.cds1"/>
    <property type="gene ID" value="C.cajan_37058"/>
</dbReference>
<dbReference type="InterPro" id="IPR012337">
    <property type="entry name" value="RNaseH-like_sf"/>
</dbReference>
<dbReference type="InterPro" id="IPR001584">
    <property type="entry name" value="Integrase_cat-core"/>
</dbReference>
<feature type="domain" description="Integrase catalytic" evidence="1">
    <location>
        <begin position="1"/>
        <end position="76"/>
    </location>
</feature>
<keyword evidence="3" id="KW-1185">Reference proteome</keyword>
<dbReference type="AlphaFoldDB" id="A0A151RFE4"/>
<dbReference type="InterPro" id="IPR036397">
    <property type="entry name" value="RNaseH_sf"/>
</dbReference>
<organism evidence="2 3">
    <name type="scientific">Cajanus cajan</name>
    <name type="common">Pigeon pea</name>
    <name type="synonym">Cajanus indicus</name>
    <dbReference type="NCBI Taxonomy" id="3821"/>
    <lineage>
        <taxon>Eukaryota</taxon>
        <taxon>Viridiplantae</taxon>
        <taxon>Streptophyta</taxon>
        <taxon>Embryophyta</taxon>
        <taxon>Tracheophyta</taxon>
        <taxon>Spermatophyta</taxon>
        <taxon>Magnoliopsida</taxon>
        <taxon>eudicotyledons</taxon>
        <taxon>Gunneridae</taxon>
        <taxon>Pentapetalae</taxon>
        <taxon>rosids</taxon>
        <taxon>fabids</taxon>
        <taxon>Fabales</taxon>
        <taxon>Fabaceae</taxon>
        <taxon>Papilionoideae</taxon>
        <taxon>50 kb inversion clade</taxon>
        <taxon>NPAAA clade</taxon>
        <taxon>indigoferoid/millettioid clade</taxon>
        <taxon>Phaseoleae</taxon>
        <taxon>Cajanus</taxon>
    </lineage>
</organism>
<accession>A0A151RFE4</accession>
<dbReference type="PANTHER" id="PTHR35046:SF26">
    <property type="entry name" value="RNA-DIRECTED DNA POLYMERASE"/>
    <property type="match status" value="1"/>
</dbReference>
<dbReference type="Gene3D" id="3.30.420.10">
    <property type="entry name" value="Ribonuclease H-like superfamily/Ribonuclease H"/>
    <property type="match status" value="1"/>
</dbReference>
<evidence type="ECO:0000313" key="3">
    <source>
        <dbReference type="Proteomes" id="UP000075243"/>
    </source>
</evidence>
<evidence type="ECO:0000313" key="2">
    <source>
        <dbReference type="EMBL" id="KYP41115.1"/>
    </source>
</evidence>
<dbReference type="SUPFAM" id="SSF53098">
    <property type="entry name" value="Ribonuclease H-like"/>
    <property type="match status" value="1"/>
</dbReference>
<dbReference type="PROSITE" id="PS50994">
    <property type="entry name" value="INTEGRASE"/>
    <property type="match status" value="1"/>
</dbReference>
<dbReference type="OMA" id="RDQIFMS"/>